<evidence type="ECO:0000313" key="8">
    <source>
        <dbReference type="Proteomes" id="UP000196151"/>
    </source>
</evidence>
<gene>
    <name evidence="7" type="ORF">A5889_001958</name>
    <name evidence="6" type="ORF">A5889_002638</name>
</gene>
<dbReference type="GO" id="GO:0000160">
    <property type="term" value="P:phosphorelay signal transduction system"/>
    <property type="evidence" value="ECO:0007669"/>
    <property type="project" value="InterPro"/>
</dbReference>
<dbReference type="GO" id="GO:0006355">
    <property type="term" value="P:regulation of DNA-templated transcription"/>
    <property type="evidence" value="ECO:0007669"/>
    <property type="project" value="InterPro"/>
</dbReference>
<dbReference type="AlphaFoldDB" id="A0A200J137"/>
<dbReference type="EMBL" id="NIBQ01000003">
    <property type="protein sequence ID" value="OUZ30350.1"/>
    <property type="molecule type" value="Genomic_DNA"/>
</dbReference>
<keyword evidence="8" id="KW-1185">Reference proteome</keyword>
<dbReference type="SMART" id="SM00862">
    <property type="entry name" value="Trans_reg_C"/>
    <property type="match status" value="1"/>
</dbReference>
<reference evidence="7" key="3">
    <citation type="submission" date="2024-03" db="EMBL/GenBank/DDBJ databases">
        <title>The Genome Sequence of Enterococcus sp. DIV0238c.</title>
        <authorList>
            <consortium name="The Broad Institute Genomics Platform"/>
            <consortium name="The Broad Institute Microbial Omics Core"/>
            <consortium name="The Broad Institute Genomic Center for Infectious Diseases"/>
            <person name="Earl A."/>
            <person name="Manson A."/>
            <person name="Gilmore M."/>
            <person name="Schwartman J."/>
            <person name="Shea T."/>
            <person name="Abouelleil A."/>
            <person name="Cao P."/>
            <person name="Chapman S."/>
            <person name="Cusick C."/>
            <person name="Young S."/>
            <person name="Neafsey D."/>
            <person name="Nusbaum C."/>
            <person name="Birren B."/>
        </authorList>
    </citation>
    <scope>NUCLEOTIDE SEQUENCE</scope>
    <source>
        <strain evidence="7">9D6_DIV0238</strain>
    </source>
</reference>
<evidence type="ECO:0000256" key="4">
    <source>
        <dbReference type="PROSITE-ProRule" id="PRU01091"/>
    </source>
</evidence>
<dbReference type="Pfam" id="PF00486">
    <property type="entry name" value="Trans_reg_C"/>
    <property type="match status" value="1"/>
</dbReference>
<reference evidence="6" key="1">
    <citation type="submission" date="2017-05" db="EMBL/GenBank/DDBJ databases">
        <title>The Genome Sequence of Enterococcus sp. 9D6_DIV0238.</title>
        <authorList>
            <consortium name="The Broad Institute Genomics Platform"/>
            <consortium name="The Broad Institute Genomic Center for Infectious Diseases"/>
            <person name="Earl A."/>
            <person name="Manson A."/>
            <person name="Schwartman J."/>
            <person name="Gilmore M."/>
            <person name="Abouelleil A."/>
            <person name="Cao P."/>
            <person name="Chapman S."/>
            <person name="Cusick C."/>
            <person name="Shea T."/>
            <person name="Young S."/>
            <person name="Neafsey D."/>
            <person name="Nusbaum C."/>
            <person name="Birren B."/>
        </authorList>
    </citation>
    <scope>NUCLEOTIDE SEQUENCE [LARGE SCALE GENOMIC DNA]</scope>
    <source>
        <strain evidence="6">9D6_DIV0238</strain>
    </source>
</reference>
<evidence type="ECO:0000256" key="3">
    <source>
        <dbReference type="ARBA" id="ARBA00023163"/>
    </source>
</evidence>
<organism evidence="6">
    <name type="scientific">Candidatus Enterococcus dunnyi</name>
    <dbReference type="NCBI Taxonomy" id="1834192"/>
    <lineage>
        <taxon>Bacteria</taxon>
        <taxon>Bacillati</taxon>
        <taxon>Bacillota</taxon>
        <taxon>Bacilli</taxon>
        <taxon>Lactobacillales</taxon>
        <taxon>Enterococcaceae</taxon>
        <taxon>Enterococcus</taxon>
    </lineage>
</organism>
<dbReference type="InterPro" id="IPR036388">
    <property type="entry name" value="WH-like_DNA-bd_sf"/>
</dbReference>
<name>A0A200J137_9ENTE</name>
<dbReference type="InterPro" id="IPR001867">
    <property type="entry name" value="OmpR/PhoB-type_DNA-bd"/>
</dbReference>
<dbReference type="Proteomes" id="UP000196151">
    <property type="component" value="Chromosome"/>
</dbReference>
<dbReference type="RefSeq" id="WP_176372871.1">
    <property type="nucleotide sequence ID" value="NZ_CP147246.1"/>
</dbReference>
<reference evidence="7" key="2">
    <citation type="submission" date="2017-05" db="EMBL/GenBank/DDBJ databases">
        <authorList>
            <consortium name="The Broad Institute Genomics Platform"/>
            <consortium name="The Broad Institute Genomic Center for Infectious Diseases"/>
            <person name="Earl A."/>
            <person name="Manson A."/>
            <person name="Schwartman J."/>
            <person name="Gilmore M."/>
            <person name="Abouelleil A."/>
            <person name="Cao P."/>
            <person name="Chapman S."/>
            <person name="Cusick C."/>
            <person name="Shea T."/>
            <person name="Young S."/>
            <person name="Neafsey D."/>
            <person name="Nusbaum C."/>
            <person name="Birren B."/>
        </authorList>
    </citation>
    <scope>NUCLEOTIDE SEQUENCE</scope>
    <source>
        <strain evidence="7">9D6_DIV0238</strain>
    </source>
</reference>
<keyword evidence="3" id="KW-0804">Transcription</keyword>
<feature type="DNA-binding region" description="OmpR/PhoB-type" evidence="4">
    <location>
        <begin position="127"/>
        <end position="229"/>
    </location>
</feature>
<dbReference type="PROSITE" id="PS51755">
    <property type="entry name" value="OMPR_PHOB"/>
    <property type="match status" value="1"/>
</dbReference>
<keyword evidence="2 4" id="KW-0238">DNA-binding</keyword>
<sequence length="229" mass="26441">MYKVGWIKMSAANSVENVDMEKLESISVVQFVGLPDRDARKELDALIIDGSGYSPTKELMIIQWLVQETLPMVWIYMKEAESSIIDLYASIGVTGIVTNNYSFESIGKFVKNTLQKHQIALTKTFVRKQTNETSLVLDEKNISVIVNGREILLTTHEYKVLYSLKNHPNQTVSYKELFQTIWPDELYQRECSNYRIANLISKLRKKIEKNPSKPNFIKTTRSIGYVYKE</sequence>
<evidence type="ECO:0000256" key="2">
    <source>
        <dbReference type="ARBA" id="ARBA00023125"/>
    </source>
</evidence>
<dbReference type="InterPro" id="IPR016032">
    <property type="entry name" value="Sig_transdc_resp-reg_C-effctor"/>
</dbReference>
<evidence type="ECO:0000313" key="7">
    <source>
        <dbReference type="EMBL" id="WYJ94445.1"/>
    </source>
</evidence>
<dbReference type="SUPFAM" id="SSF46894">
    <property type="entry name" value="C-terminal effector domain of the bipartite response regulators"/>
    <property type="match status" value="1"/>
</dbReference>
<dbReference type="GO" id="GO:0003677">
    <property type="term" value="F:DNA binding"/>
    <property type="evidence" value="ECO:0007669"/>
    <property type="project" value="UniProtKB-UniRule"/>
</dbReference>
<dbReference type="EMBL" id="CP147246">
    <property type="protein sequence ID" value="WYJ94445.1"/>
    <property type="molecule type" value="Genomic_DNA"/>
</dbReference>
<keyword evidence="1" id="KW-0805">Transcription regulation</keyword>
<accession>A0A200J137</accession>
<evidence type="ECO:0000256" key="1">
    <source>
        <dbReference type="ARBA" id="ARBA00023015"/>
    </source>
</evidence>
<protein>
    <recommendedName>
        <fullName evidence="5">OmpR/PhoB-type domain-containing protein</fullName>
    </recommendedName>
</protein>
<dbReference type="Gene3D" id="1.10.10.10">
    <property type="entry name" value="Winged helix-like DNA-binding domain superfamily/Winged helix DNA-binding domain"/>
    <property type="match status" value="1"/>
</dbReference>
<evidence type="ECO:0000259" key="5">
    <source>
        <dbReference type="PROSITE" id="PS51755"/>
    </source>
</evidence>
<proteinExistence type="predicted"/>
<feature type="domain" description="OmpR/PhoB-type" evidence="5">
    <location>
        <begin position="127"/>
        <end position="229"/>
    </location>
</feature>
<evidence type="ECO:0000313" key="6">
    <source>
        <dbReference type="EMBL" id="OUZ30350.1"/>
    </source>
</evidence>
<dbReference type="CDD" id="cd00383">
    <property type="entry name" value="trans_reg_C"/>
    <property type="match status" value="1"/>
</dbReference>